<dbReference type="PANTHER" id="PTHR19879">
    <property type="entry name" value="TRANSCRIPTION INITIATION FACTOR TFIID"/>
    <property type="match status" value="1"/>
</dbReference>
<dbReference type="Proteomes" id="UP001205185">
    <property type="component" value="Unassembled WGS sequence"/>
</dbReference>
<dbReference type="SUPFAM" id="SSF56300">
    <property type="entry name" value="Metallo-dependent phosphatases"/>
    <property type="match status" value="1"/>
</dbReference>
<dbReference type="InterPro" id="IPR019775">
    <property type="entry name" value="WD40_repeat_CS"/>
</dbReference>
<dbReference type="Gene3D" id="2.160.20.80">
    <property type="entry name" value="E3 ubiquitin-protein ligase SopA"/>
    <property type="match status" value="1"/>
</dbReference>
<dbReference type="SMART" id="SM00255">
    <property type="entry name" value="TIR"/>
    <property type="match status" value="1"/>
</dbReference>
<dbReference type="SMART" id="SM00530">
    <property type="entry name" value="HTH_XRE"/>
    <property type="match status" value="1"/>
</dbReference>
<dbReference type="InterPro" id="IPR000157">
    <property type="entry name" value="TIR_dom"/>
</dbReference>
<dbReference type="Pfam" id="PF22739">
    <property type="entry name" value="NA-iREase3"/>
    <property type="match status" value="1"/>
</dbReference>
<feature type="domain" description="TIR" evidence="5">
    <location>
        <begin position="123"/>
        <end position="257"/>
    </location>
</feature>
<keyword evidence="2" id="KW-0677">Repeat</keyword>
<dbReference type="Pfam" id="PF05729">
    <property type="entry name" value="NACHT"/>
    <property type="match status" value="1"/>
</dbReference>
<evidence type="ECO:0000313" key="7">
    <source>
        <dbReference type="EMBL" id="MCP2268098.1"/>
    </source>
</evidence>
<dbReference type="InterPro" id="IPR015943">
    <property type="entry name" value="WD40/YVTN_repeat-like_dom_sf"/>
</dbReference>
<dbReference type="Gene3D" id="3.40.50.300">
    <property type="entry name" value="P-loop containing nucleotide triphosphate hydrolases"/>
    <property type="match status" value="1"/>
</dbReference>
<dbReference type="SUPFAM" id="SSF52540">
    <property type="entry name" value="P-loop containing nucleoside triphosphate hydrolases"/>
    <property type="match status" value="1"/>
</dbReference>
<evidence type="ECO:0000259" key="5">
    <source>
        <dbReference type="PROSITE" id="PS50104"/>
    </source>
</evidence>
<dbReference type="SUPFAM" id="SSF141571">
    <property type="entry name" value="Pentapeptide repeat-like"/>
    <property type="match status" value="1"/>
</dbReference>
<feature type="repeat" description="WD" evidence="3">
    <location>
        <begin position="1352"/>
        <end position="1384"/>
    </location>
</feature>
<dbReference type="InterPro" id="IPR001646">
    <property type="entry name" value="5peptide_repeat"/>
</dbReference>
<keyword evidence="1 3" id="KW-0853">WD repeat</keyword>
<feature type="compositionally biased region" description="Low complexity" evidence="4">
    <location>
        <begin position="294"/>
        <end position="303"/>
    </location>
</feature>
<dbReference type="InterPro" id="IPR001680">
    <property type="entry name" value="WD40_rpt"/>
</dbReference>
<feature type="repeat" description="WD" evidence="3">
    <location>
        <begin position="1778"/>
        <end position="1819"/>
    </location>
</feature>
<feature type="repeat" description="WD" evidence="3">
    <location>
        <begin position="1481"/>
        <end position="1522"/>
    </location>
</feature>
<protein>
    <submittedName>
        <fullName evidence="7">WD40 repeat</fullName>
    </submittedName>
</protein>
<evidence type="ECO:0000256" key="3">
    <source>
        <dbReference type="PROSITE-ProRule" id="PRU00221"/>
    </source>
</evidence>
<dbReference type="CDD" id="cd00200">
    <property type="entry name" value="WD40"/>
    <property type="match status" value="2"/>
</dbReference>
<dbReference type="InterPro" id="IPR001387">
    <property type="entry name" value="Cro/C1-type_HTH"/>
</dbReference>
<feature type="repeat" description="WD" evidence="3">
    <location>
        <begin position="1694"/>
        <end position="1729"/>
    </location>
</feature>
<evidence type="ECO:0000313" key="8">
    <source>
        <dbReference type="Proteomes" id="UP001205185"/>
    </source>
</evidence>
<dbReference type="CDD" id="cd00093">
    <property type="entry name" value="HTH_XRE"/>
    <property type="match status" value="1"/>
</dbReference>
<dbReference type="SUPFAM" id="SSF52200">
    <property type="entry name" value="Toll/Interleukin receptor TIR domain"/>
    <property type="match status" value="1"/>
</dbReference>
<feature type="repeat" description="WD" evidence="3">
    <location>
        <begin position="1736"/>
        <end position="1767"/>
    </location>
</feature>
<dbReference type="PRINTS" id="PR00320">
    <property type="entry name" value="GPROTEINBRPT"/>
</dbReference>
<feature type="repeat" description="WD" evidence="3">
    <location>
        <begin position="1610"/>
        <end position="1642"/>
    </location>
</feature>
<dbReference type="InterPro" id="IPR011047">
    <property type="entry name" value="Quinoprotein_ADH-like_sf"/>
</dbReference>
<feature type="repeat" description="WD" evidence="3">
    <location>
        <begin position="1820"/>
        <end position="1861"/>
    </location>
</feature>
<dbReference type="Gene3D" id="2.130.10.10">
    <property type="entry name" value="YVTN repeat-like/Quinoprotein amine dehydrogenase"/>
    <property type="match status" value="5"/>
</dbReference>
<accession>A0ABT1I648</accession>
<name>A0ABT1I648_9PSEU</name>
<feature type="domain" description="NACHT" evidence="6">
    <location>
        <begin position="787"/>
        <end position="905"/>
    </location>
</feature>
<feature type="repeat" description="WD" evidence="3">
    <location>
        <begin position="1568"/>
        <end position="1609"/>
    </location>
</feature>
<comment type="caution">
    <text evidence="7">The sequence shown here is derived from an EMBL/GenBank/DDBJ whole genome shotgun (WGS) entry which is preliminary data.</text>
</comment>
<organism evidence="7 8">
    <name type="scientific">Actinokineospora diospyrosa</name>
    <dbReference type="NCBI Taxonomy" id="103728"/>
    <lineage>
        <taxon>Bacteria</taxon>
        <taxon>Bacillati</taxon>
        <taxon>Actinomycetota</taxon>
        <taxon>Actinomycetes</taxon>
        <taxon>Pseudonocardiales</taxon>
        <taxon>Pseudonocardiaceae</taxon>
        <taxon>Actinokineospora</taxon>
    </lineage>
</organism>
<dbReference type="InterPro" id="IPR010982">
    <property type="entry name" value="Lambda_DNA-bd_dom_sf"/>
</dbReference>
<reference evidence="7 8" key="1">
    <citation type="submission" date="2022-06" db="EMBL/GenBank/DDBJ databases">
        <title>Genomic Encyclopedia of Archaeal and Bacterial Type Strains, Phase II (KMG-II): from individual species to whole genera.</title>
        <authorList>
            <person name="Goeker M."/>
        </authorList>
    </citation>
    <scope>NUCLEOTIDE SEQUENCE [LARGE SCALE GENOMIC DNA]</scope>
    <source>
        <strain evidence="7 8">DSM 44255</strain>
    </source>
</reference>
<feature type="repeat" description="WD" evidence="3">
    <location>
        <begin position="1652"/>
        <end position="1693"/>
    </location>
</feature>
<feature type="region of interest" description="Disordered" evidence="4">
    <location>
        <begin position="594"/>
        <end position="616"/>
    </location>
</feature>
<sequence>MSPVESDVAQRLAEARRRQGWPVARLATECARLGADGLDGAAITAIEAGTRGATPGEVSVLAVALGVAVTELAPEPTQLARSTRPSPPVLSALPVPPAVSTSPLPQLPNPRASVRGPRPPRSGSVDFFISYSLADDDWATWIAHELEAAGYSVMIQAWDFVPGTHFLDFIDRGIRESSALIAVLSHDYMRSQYGRLEWMAALQAAHDHPDTKLLLPVRVENIFPDGLLAPITFVDLVGIDDPESARARLLGNIEHALTGRAKPGANPRYPGTAAPQPEPPRESIPAPRREHAKATFPPTAPTAGPRHELGVLFIPGPRFGAGGENPVDRLATLDARLTHLGEAGLPAPELVIVSGSLTDSGTREQFEQARGFLTGLRSLLGIDAGRLVIVPGGGDITGPACEAYFAQCRAESIDPEPPYFSKWLHFERLHREIHPSGTVFDANQPWSLIELPDLRVAVAALNSTVVHTHLTPGQPGHLGAEQLAWFSTALAAYEQAGYLRIGVVGHTPSARGAAALDDAEAFDAVLGDHLNLLLTGEGSGTAEIEPGPGGLAVIPPRGGPRLLHLTGDGAQSWSLDDTPRRVGHTERPWREAGQAFTAPSSAGPQFREPPARSTDDEYPVDQLLRRITEVIEVRHPRAAVRRLPGRPPVLRVSYPDGDVVPQFLIAAHIGEPTAAEVAALARVRRRNAEELISELVYQGPTPGLTLRSDALRDGVRVRSFTEFQGLLDLRGYVAAQTERLAKDRVYPPELYVPQRFRETAGTAASDAAVREDVVEELLELLSADEGRFVLLMGDFGRGKTFAMRTLAMTLPSRLPGVTPILIELHALDKAHSVDGLVAAHLANHGESRIDLRAFRYLLREGRVVLLFDGFDELASRVSYDRAADHLTTLLSAAEGRAKVVVTSRTQHFQNDAQVRTALGALVGALAQRRILLLEDFSQRQIDAYLLNRYGADEQAARERVELIGRVDDLGGLSRNPRMLSFVAGLDPERLAAVAARDTISAAGLYEEILTSWLAHEHRRAHPPGAQAGLTIDELRFAVTTLALRVWESNDVLLRLDDVAEVAEALAGLADTPLSPPQATHAVGAGSLLVRTDDDLFGFIHASVMEWLVAKEIARQLGLGDGRPALLGRRKLSQLTVDFLCDLGDPGRLREWAARPGGDPVTDANALKISKRLRTPAKTDMREAVLRGEDLSHRDLSGVDLTGADLTDALLIGTKLARATLRGARLRRARLDRAVLRDADLSGADLTGARLAETDLRGVLVTGSTWTRAALINVVADPALRAARELRAAAITPGQPVLTGLRPAGVGVQFGFEDGRLPRPLAYSPDGSLLAVGSGDGGVLLCDTEKGLPLRTLNGHLDRVYAVDFGPPDSALITVAADGTVRFWDPATGEPGVVIADGAGHTAPVWPLRISPDGAVVAYGDGAGEVIVRSVPGGEQLHRLGGHVERVWAVAFHPGGTLLATADESGVVRLWDLATGTERHRFASPGAAVYTLDFSPDGRLLVVGGQHAHLRLLDVDSGTEAHRLEGHTGHVYAATFHPELDVLATGDISGAVRLWKIPPTGRPTSEVLQHRHATNVYHLAFSPDGRTLASGDSDGTVRVWDTTTGQETYELAAHRGAVWPLAFRADSAQLATTGRDGTVRLWDPVSGRQRFEVHGHGRRVTQVHFNPAGDLLAAAGNDGVVRVWDPVTGRRLQVLTGRGDQLTGAVFNPVKPLLATASNDGGMHLWQLSTWHAGQEVDVETEYVWASAFSPDGEVLATANDDDTVRLWWQATGREVLVLLEHRGRVRSIVFSPDGSLVATGCDDSKVRLFDRETGACLATLEGHTDRVYDVRFSADGQVLASVSNDGTAVLWRVADHALVRVFTAQRGRLWAGAFSQDGRVLAVAGDDAVIYLWDTATGTVLARLSGHTRRVLSLAFSPDGRTLASGAADGTTRLWDVAERRLRLTMIGLPEAWAAVTPEGRYKVEGAQAGEFWHAVGLCRFEVGELDGVLREARAVPLEEPF</sequence>
<dbReference type="PROSITE" id="PS00678">
    <property type="entry name" value="WD_REPEATS_1"/>
    <property type="match status" value="2"/>
</dbReference>
<evidence type="ECO:0000256" key="1">
    <source>
        <dbReference type="ARBA" id="ARBA00022574"/>
    </source>
</evidence>
<proteinExistence type="predicted"/>
<feature type="repeat" description="WD" evidence="3">
    <location>
        <begin position="1523"/>
        <end position="1556"/>
    </location>
</feature>
<dbReference type="InterPro" id="IPR020472">
    <property type="entry name" value="WD40_PAC1"/>
</dbReference>
<dbReference type="InterPro" id="IPR007111">
    <property type="entry name" value="NACHT_NTPase"/>
</dbReference>
<dbReference type="Gene3D" id="3.40.50.10140">
    <property type="entry name" value="Toll/interleukin-1 receptor homology (TIR) domain"/>
    <property type="match status" value="1"/>
</dbReference>
<dbReference type="PROSITE" id="PS50104">
    <property type="entry name" value="TIR"/>
    <property type="match status" value="1"/>
</dbReference>
<dbReference type="PROSITE" id="PS50082">
    <property type="entry name" value="WD_REPEATS_2"/>
    <property type="match status" value="13"/>
</dbReference>
<evidence type="ECO:0000256" key="2">
    <source>
        <dbReference type="ARBA" id="ARBA00022737"/>
    </source>
</evidence>
<dbReference type="Pfam" id="PF00805">
    <property type="entry name" value="Pentapeptide"/>
    <property type="match status" value="1"/>
</dbReference>
<dbReference type="Gene3D" id="1.10.260.40">
    <property type="entry name" value="lambda repressor-like DNA-binding domains"/>
    <property type="match status" value="1"/>
</dbReference>
<dbReference type="InterPro" id="IPR027417">
    <property type="entry name" value="P-loop_NTPase"/>
</dbReference>
<dbReference type="SMART" id="SM00320">
    <property type="entry name" value="WD40"/>
    <property type="match status" value="15"/>
</dbReference>
<dbReference type="EMBL" id="JAMTCO010000002">
    <property type="protein sequence ID" value="MCP2268098.1"/>
    <property type="molecule type" value="Genomic_DNA"/>
</dbReference>
<dbReference type="InterPro" id="IPR029052">
    <property type="entry name" value="Metallo-depent_PP-like"/>
</dbReference>
<dbReference type="Pfam" id="PF00400">
    <property type="entry name" value="WD40"/>
    <property type="match status" value="12"/>
</dbReference>
<dbReference type="RefSeq" id="WP_253885047.1">
    <property type="nucleotide sequence ID" value="NZ_BAAAVB010000006.1"/>
</dbReference>
<dbReference type="Gene3D" id="3.60.21.10">
    <property type="match status" value="1"/>
</dbReference>
<dbReference type="InterPro" id="IPR054571">
    <property type="entry name" value="NA-iREase3_dom"/>
</dbReference>
<gene>
    <name evidence="7" type="ORF">LV75_000584</name>
</gene>
<evidence type="ECO:0000259" key="6">
    <source>
        <dbReference type="PROSITE" id="PS50837"/>
    </source>
</evidence>
<dbReference type="SUPFAM" id="SSF50998">
    <property type="entry name" value="Quinoprotein alcohol dehydrogenase-like"/>
    <property type="match status" value="3"/>
</dbReference>
<dbReference type="Pfam" id="PF13676">
    <property type="entry name" value="TIR_2"/>
    <property type="match status" value="1"/>
</dbReference>
<dbReference type="PROSITE" id="PS50294">
    <property type="entry name" value="WD_REPEATS_REGION"/>
    <property type="match status" value="10"/>
</dbReference>
<feature type="repeat" description="WD" evidence="3">
    <location>
        <begin position="1439"/>
        <end position="1480"/>
    </location>
</feature>
<dbReference type="PANTHER" id="PTHR19879:SF9">
    <property type="entry name" value="TRANSCRIPTION INITIATION FACTOR TFIID SUBUNIT 5"/>
    <property type="match status" value="1"/>
</dbReference>
<keyword evidence="8" id="KW-1185">Reference proteome</keyword>
<evidence type="ECO:0000256" key="4">
    <source>
        <dbReference type="SAM" id="MobiDB-lite"/>
    </source>
</evidence>
<feature type="region of interest" description="Disordered" evidence="4">
    <location>
        <begin position="259"/>
        <end position="306"/>
    </location>
</feature>
<dbReference type="PROSITE" id="PS50837">
    <property type="entry name" value="NACHT"/>
    <property type="match status" value="1"/>
</dbReference>
<feature type="repeat" description="WD" evidence="3">
    <location>
        <begin position="1904"/>
        <end position="1945"/>
    </location>
</feature>
<feature type="repeat" description="WD" evidence="3">
    <location>
        <begin position="1862"/>
        <end position="1903"/>
    </location>
</feature>
<feature type="region of interest" description="Disordered" evidence="4">
    <location>
        <begin position="76"/>
        <end position="120"/>
    </location>
</feature>
<dbReference type="InterPro" id="IPR035897">
    <property type="entry name" value="Toll_tir_struct_dom_sf"/>
</dbReference>